<dbReference type="EMBL" id="JH795856">
    <property type="protein sequence ID" value="EJU05553.1"/>
    <property type="molecule type" value="Genomic_DNA"/>
</dbReference>
<proteinExistence type="predicted"/>
<dbReference type="HOGENOM" id="CLU_1337474_0_0_1"/>
<gene>
    <name evidence="2" type="ORF">DACRYDRAFT_20002</name>
</gene>
<dbReference type="RefSeq" id="XP_040632447.1">
    <property type="nucleotide sequence ID" value="XM_040771758.1"/>
</dbReference>
<feature type="compositionally biased region" description="Basic residues" evidence="1">
    <location>
        <begin position="7"/>
        <end position="16"/>
    </location>
</feature>
<feature type="region of interest" description="Disordered" evidence="1">
    <location>
        <begin position="57"/>
        <end position="81"/>
    </location>
</feature>
<dbReference type="GeneID" id="63686820"/>
<dbReference type="Proteomes" id="UP000030653">
    <property type="component" value="Unassembled WGS sequence"/>
</dbReference>
<dbReference type="AlphaFoldDB" id="M5GGI6"/>
<feature type="region of interest" description="Disordered" evidence="1">
    <location>
        <begin position="124"/>
        <end position="188"/>
    </location>
</feature>
<protein>
    <submittedName>
        <fullName evidence="2">Uncharacterized protein</fullName>
    </submittedName>
</protein>
<reference evidence="2 3" key="1">
    <citation type="journal article" date="2012" name="Science">
        <title>The Paleozoic origin of enzymatic lignin decomposition reconstructed from 31 fungal genomes.</title>
        <authorList>
            <person name="Floudas D."/>
            <person name="Binder M."/>
            <person name="Riley R."/>
            <person name="Barry K."/>
            <person name="Blanchette R.A."/>
            <person name="Henrissat B."/>
            <person name="Martinez A.T."/>
            <person name="Otillar R."/>
            <person name="Spatafora J.W."/>
            <person name="Yadav J.S."/>
            <person name="Aerts A."/>
            <person name="Benoit I."/>
            <person name="Boyd A."/>
            <person name="Carlson A."/>
            <person name="Copeland A."/>
            <person name="Coutinho P.M."/>
            <person name="de Vries R.P."/>
            <person name="Ferreira P."/>
            <person name="Findley K."/>
            <person name="Foster B."/>
            <person name="Gaskell J."/>
            <person name="Glotzer D."/>
            <person name="Gorecki P."/>
            <person name="Heitman J."/>
            <person name="Hesse C."/>
            <person name="Hori C."/>
            <person name="Igarashi K."/>
            <person name="Jurgens J.A."/>
            <person name="Kallen N."/>
            <person name="Kersten P."/>
            <person name="Kohler A."/>
            <person name="Kuees U."/>
            <person name="Kumar T.K.A."/>
            <person name="Kuo A."/>
            <person name="LaButti K."/>
            <person name="Larrondo L.F."/>
            <person name="Lindquist E."/>
            <person name="Ling A."/>
            <person name="Lombard V."/>
            <person name="Lucas S."/>
            <person name="Lundell T."/>
            <person name="Martin R."/>
            <person name="McLaughlin D.J."/>
            <person name="Morgenstern I."/>
            <person name="Morin E."/>
            <person name="Murat C."/>
            <person name="Nagy L.G."/>
            <person name="Nolan M."/>
            <person name="Ohm R.A."/>
            <person name="Patyshakuliyeva A."/>
            <person name="Rokas A."/>
            <person name="Ruiz-Duenas F.J."/>
            <person name="Sabat G."/>
            <person name="Salamov A."/>
            <person name="Samejima M."/>
            <person name="Schmutz J."/>
            <person name="Slot J.C."/>
            <person name="St John F."/>
            <person name="Stenlid J."/>
            <person name="Sun H."/>
            <person name="Sun S."/>
            <person name="Syed K."/>
            <person name="Tsang A."/>
            <person name="Wiebenga A."/>
            <person name="Young D."/>
            <person name="Pisabarro A."/>
            <person name="Eastwood D.C."/>
            <person name="Martin F."/>
            <person name="Cullen D."/>
            <person name="Grigoriev I.V."/>
            <person name="Hibbett D.S."/>
        </authorList>
    </citation>
    <scope>NUCLEOTIDE SEQUENCE [LARGE SCALE GENOMIC DNA]</scope>
    <source>
        <strain evidence="2 3">DJM-731 SS1</strain>
    </source>
</reference>
<name>M5GGI6_DACPD</name>
<feature type="region of interest" description="Disordered" evidence="1">
    <location>
        <begin position="1"/>
        <end position="38"/>
    </location>
</feature>
<organism evidence="2 3">
    <name type="scientific">Dacryopinax primogenitus (strain DJM 731)</name>
    <name type="common">Brown rot fungus</name>
    <dbReference type="NCBI Taxonomy" id="1858805"/>
    <lineage>
        <taxon>Eukaryota</taxon>
        <taxon>Fungi</taxon>
        <taxon>Dikarya</taxon>
        <taxon>Basidiomycota</taxon>
        <taxon>Agaricomycotina</taxon>
        <taxon>Dacrymycetes</taxon>
        <taxon>Dacrymycetales</taxon>
        <taxon>Dacrymycetaceae</taxon>
        <taxon>Dacryopinax</taxon>
    </lineage>
</organism>
<dbReference type="OrthoDB" id="10529214at2759"/>
<evidence type="ECO:0000313" key="2">
    <source>
        <dbReference type="EMBL" id="EJU05553.1"/>
    </source>
</evidence>
<feature type="compositionally biased region" description="Low complexity" evidence="1">
    <location>
        <begin position="156"/>
        <end position="183"/>
    </location>
</feature>
<evidence type="ECO:0000256" key="1">
    <source>
        <dbReference type="SAM" id="MobiDB-lite"/>
    </source>
</evidence>
<keyword evidence="3" id="KW-1185">Reference proteome</keyword>
<sequence length="205" mass="22466">MPSAQRRSTRSQRPTRHTPYPAQPLREHIIRQRPGSNRPRGILKEIEWWRVQVGQLQDQDDDASNGADNESNRGAEVAEAVNVSTVEEPVIERVLPVSSLGDAFGDYPLLDETKSFLDAPSFVATTPPSSPPSSPLMSACPLTPAQRGHQRRRSAFARAASYAGLGSWSPSSTSSGSRASPDPETQLRELIDLPSRYSCLFTIVD</sequence>
<accession>M5GGI6</accession>
<evidence type="ECO:0000313" key="3">
    <source>
        <dbReference type="Proteomes" id="UP000030653"/>
    </source>
</evidence>